<dbReference type="InterPro" id="IPR032508">
    <property type="entry name" value="FecR_C"/>
</dbReference>
<keyword evidence="1" id="KW-0812">Transmembrane</keyword>
<keyword evidence="1" id="KW-0472">Membrane</keyword>
<feature type="domain" description="Protein FecR C-terminal" evidence="3">
    <location>
        <begin position="317"/>
        <end position="385"/>
    </location>
</feature>
<evidence type="ECO:0000313" key="6">
    <source>
        <dbReference type="Proteomes" id="UP000576368"/>
    </source>
</evidence>
<dbReference type="AlphaFoldDB" id="A0A7X5YE40"/>
<dbReference type="Gene3D" id="2.60.120.1440">
    <property type="match status" value="1"/>
</dbReference>
<evidence type="ECO:0000313" key="4">
    <source>
        <dbReference type="EMBL" id="NJC19104.1"/>
    </source>
</evidence>
<name>A0A7X5YE40_9BACT</name>
<dbReference type="InterPro" id="IPR006860">
    <property type="entry name" value="FecR"/>
</dbReference>
<evidence type="ECO:0000313" key="5">
    <source>
        <dbReference type="EMBL" id="WOF14696.1"/>
    </source>
</evidence>
<dbReference type="Pfam" id="PF16344">
    <property type="entry name" value="FecR_C"/>
    <property type="match status" value="1"/>
</dbReference>
<evidence type="ECO:0000259" key="3">
    <source>
        <dbReference type="Pfam" id="PF16344"/>
    </source>
</evidence>
<keyword evidence="7" id="KW-1185">Reference proteome</keyword>
<organism evidence="4 6">
    <name type="scientific">Butyricimonas paravirosa</name>
    <dbReference type="NCBI Taxonomy" id="1472417"/>
    <lineage>
        <taxon>Bacteria</taxon>
        <taxon>Pseudomonadati</taxon>
        <taxon>Bacteroidota</taxon>
        <taxon>Bacteroidia</taxon>
        <taxon>Bacteroidales</taxon>
        <taxon>Odoribacteraceae</taxon>
        <taxon>Butyricimonas</taxon>
    </lineage>
</organism>
<dbReference type="RefSeq" id="WP_118304993.1">
    <property type="nucleotide sequence ID" value="NZ_BMPA01000009.1"/>
</dbReference>
<evidence type="ECO:0000313" key="7">
    <source>
        <dbReference type="Proteomes" id="UP001302374"/>
    </source>
</evidence>
<reference evidence="5 7" key="1">
    <citation type="submission" date="2019-09" db="EMBL/GenBank/DDBJ databases">
        <title>Butyricimonas paravirosa DSM 105722 (=214-4 = JCM 18677 = CCUG 65563).</title>
        <authorList>
            <person name="Le Roy T."/>
            <person name="Cani P.D."/>
        </authorList>
    </citation>
    <scope>NUCLEOTIDE SEQUENCE [LARGE SCALE GENOMIC DNA]</scope>
    <source>
        <strain evidence="5 7">DSM 105722</strain>
    </source>
</reference>
<dbReference type="FunFam" id="2.60.120.1440:FF:000001">
    <property type="entry name" value="Putative anti-sigma factor"/>
    <property type="match status" value="1"/>
</dbReference>
<keyword evidence="1" id="KW-1133">Transmembrane helix</keyword>
<proteinExistence type="predicted"/>
<evidence type="ECO:0000256" key="1">
    <source>
        <dbReference type="SAM" id="Phobius"/>
    </source>
</evidence>
<dbReference type="InterPro" id="IPR012373">
    <property type="entry name" value="Ferrdict_sens_TM"/>
</dbReference>
<feature type="domain" description="FecR protein" evidence="2">
    <location>
        <begin position="177"/>
        <end position="270"/>
    </location>
</feature>
<dbReference type="PANTHER" id="PTHR30273:SF2">
    <property type="entry name" value="PROTEIN FECR"/>
    <property type="match status" value="1"/>
</dbReference>
<sequence>MNVDNEKIRSIIVKSVLGTLTEGENLVLQEWLRGNDQNRVLYQKLSSAIELKHKYEQYKSVDVEEAFRRNQHRLYQNDLNRRMKKNLPYVAAVLFLFGVFVCLLVNHTGEVREEIPVVLSAGGKHAELILANGQKVDLHEGMEMKLRERSSNIQVKGNVVYYEEKKDSVTIDEYNMIRTPLGGEYSLTLSDGTKVWLNAMSELRYPVAFGGDLREVELKGEAYFEVAENKNKPFIVRTDEFNVRVLGTSFNISAYADSPLALTTLCSGQVRLTDCMNPENEQDLLPGEQLLFHRESRKMEIRNVDTDVFVSWREGFFQFDNHTVEEVFMILQRWYNVQVFYANTEARQEVFTGKLPRFDNMMIIIDLIKRVSDLKITVDGKVIYIDK</sequence>
<dbReference type="Gene3D" id="3.55.50.30">
    <property type="match status" value="1"/>
</dbReference>
<dbReference type="GeneID" id="86893958"/>
<evidence type="ECO:0000259" key="2">
    <source>
        <dbReference type="Pfam" id="PF04773"/>
    </source>
</evidence>
<accession>A0A7X5YE40</accession>
<dbReference type="PANTHER" id="PTHR30273">
    <property type="entry name" value="PERIPLASMIC SIGNAL SENSOR AND SIGMA FACTOR ACTIVATOR FECR-RELATED"/>
    <property type="match status" value="1"/>
</dbReference>
<reference evidence="4 6" key="2">
    <citation type="submission" date="2020-03" db="EMBL/GenBank/DDBJ databases">
        <title>Genomic Encyclopedia of Type Strains, Phase IV (KMG-IV): sequencing the most valuable type-strain genomes for metagenomic binning, comparative biology and taxonomic classification.</title>
        <authorList>
            <person name="Goeker M."/>
        </authorList>
    </citation>
    <scope>NUCLEOTIDE SEQUENCE [LARGE SCALE GENOMIC DNA]</scope>
    <source>
        <strain evidence="4 6">DSM 105722</strain>
    </source>
</reference>
<gene>
    <name evidence="5" type="ORF">F1644_21645</name>
    <name evidence="4" type="ORF">GGR15_002734</name>
</gene>
<protein>
    <submittedName>
        <fullName evidence="5">DUF4974 domain-containing protein</fullName>
    </submittedName>
</protein>
<dbReference type="GO" id="GO:0016989">
    <property type="term" value="F:sigma factor antagonist activity"/>
    <property type="evidence" value="ECO:0007669"/>
    <property type="project" value="TreeGrafter"/>
</dbReference>
<dbReference type="EMBL" id="JAATLI010000009">
    <property type="protein sequence ID" value="NJC19104.1"/>
    <property type="molecule type" value="Genomic_DNA"/>
</dbReference>
<dbReference type="EMBL" id="CP043839">
    <property type="protein sequence ID" value="WOF14696.1"/>
    <property type="molecule type" value="Genomic_DNA"/>
</dbReference>
<feature type="transmembrane region" description="Helical" evidence="1">
    <location>
        <begin position="87"/>
        <end position="106"/>
    </location>
</feature>
<dbReference type="Proteomes" id="UP001302374">
    <property type="component" value="Chromosome"/>
</dbReference>
<dbReference type="Proteomes" id="UP000576368">
    <property type="component" value="Unassembled WGS sequence"/>
</dbReference>
<dbReference type="Pfam" id="PF04773">
    <property type="entry name" value="FecR"/>
    <property type="match status" value="1"/>
</dbReference>